<keyword evidence="2" id="KW-0732">Signal</keyword>
<evidence type="ECO:0000256" key="1">
    <source>
        <dbReference type="SAM" id="Phobius"/>
    </source>
</evidence>
<keyword evidence="1" id="KW-0812">Transmembrane</keyword>
<keyword evidence="5" id="KW-1185">Reference proteome</keyword>
<name>A0AAV2GZ48_LYMST</name>
<gene>
    <name evidence="4" type="ORF">GSLYS_00000805001</name>
</gene>
<protein>
    <recommendedName>
        <fullName evidence="3">Ig-like domain-containing protein</fullName>
    </recommendedName>
</protein>
<dbReference type="PROSITE" id="PS50835">
    <property type="entry name" value="IG_LIKE"/>
    <property type="match status" value="1"/>
</dbReference>
<dbReference type="Gene3D" id="2.60.40.10">
    <property type="entry name" value="Immunoglobulins"/>
    <property type="match status" value="1"/>
</dbReference>
<sequence length="216" mass="22598">MLRQISLVALLLLVQHCEAQPACTTDTAPTVCVAPLYKATCTSAKCECATGLTPTTAGDACELKVPTVKNDNSGKTYYTNVDYKLECSTTVSGVTYKWTKGTTEVTGATSSTYTIKETTQTAATNYKCEISIGGNKASSAEVSVAVVAPGKVCTADTDCTGTVFSGKCDLTDPKRCACAANYVAKEDTCKNGAAVVSTSLLLLLVVAVFSQLMKLY</sequence>
<feature type="domain" description="Ig-like" evidence="3">
    <location>
        <begin position="54"/>
        <end position="145"/>
    </location>
</feature>
<feature type="transmembrane region" description="Helical" evidence="1">
    <location>
        <begin position="192"/>
        <end position="213"/>
    </location>
</feature>
<dbReference type="InterPro" id="IPR036179">
    <property type="entry name" value="Ig-like_dom_sf"/>
</dbReference>
<dbReference type="InterPro" id="IPR013783">
    <property type="entry name" value="Ig-like_fold"/>
</dbReference>
<evidence type="ECO:0000256" key="2">
    <source>
        <dbReference type="SAM" id="SignalP"/>
    </source>
</evidence>
<dbReference type="Proteomes" id="UP001497497">
    <property type="component" value="Unassembled WGS sequence"/>
</dbReference>
<dbReference type="InterPro" id="IPR007110">
    <property type="entry name" value="Ig-like_dom"/>
</dbReference>
<keyword evidence="1" id="KW-0472">Membrane</keyword>
<evidence type="ECO:0000313" key="5">
    <source>
        <dbReference type="Proteomes" id="UP001497497"/>
    </source>
</evidence>
<evidence type="ECO:0000259" key="3">
    <source>
        <dbReference type="PROSITE" id="PS50835"/>
    </source>
</evidence>
<reference evidence="4 5" key="1">
    <citation type="submission" date="2024-04" db="EMBL/GenBank/DDBJ databases">
        <authorList>
            <consortium name="Genoscope - CEA"/>
            <person name="William W."/>
        </authorList>
    </citation>
    <scope>NUCLEOTIDE SEQUENCE [LARGE SCALE GENOMIC DNA]</scope>
</reference>
<feature type="chain" id="PRO_5043438601" description="Ig-like domain-containing protein" evidence="2">
    <location>
        <begin position="20"/>
        <end position="216"/>
    </location>
</feature>
<dbReference type="AlphaFoldDB" id="A0AAV2GZ48"/>
<keyword evidence="1" id="KW-1133">Transmembrane helix</keyword>
<dbReference type="EMBL" id="CAXITT010000007">
    <property type="protein sequence ID" value="CAL1526628.1"/>
    <property type="molecule type" value="Genomic_DNA"/>
</dbReference>
<feature type="signal peptide" evidence="2">
    <location>
        <begin position="1"/>
        <end position="19"/>
    </location>
</feature>
<comment type="caution">
    <text evidence="4">The sequence shown here is derived from an EMBL/GenBank/DDBJ whole genome shotgun (WGS) entry which is preliminary data.</text>
</comment>
<proteinExistence type="predicted"/>
<organism evidence="4 5">
    <name type="scientific">Lymnaea stagnalis</name>
    <name type="common">Great pond snail</name>
    <name type="synonym">Helix stagnalis</name>
    <dbReference type="NCBI Taxonomy" id="6523"/>
    <lineage>
        <taxon>Eukaryota</taxon>
        <taxon>Metazoa</taxon>
        <taxon>Spiralia</taxon>
        <taxon>Lophotrochozoa</taxon>
        <taxon>Mollusca</taxon>
        <taxon>Gastropoda</taxon>
        <taxon>Heterobranchia</taxon>
        <taxon>Euthyneura</taxon>
        <taxon>Panpulmonata</taxon>
        <taxon>Hygrophila</taxon>
        <taxon>Lymnaeoidea</taxon>
        <taxon>Lymnaeidae</taxon>
        <taxon>Lymnaea</taxon>
    </lineage>
</organism>
<evidence type="ECO:0000313" key="4">
    <source>
        <dbReference type="EMBL" id="CAL1526628.1"/>
    </source>
</evidence>
<accession>A0AAV2GZ48</accession>
<dbReference type="SUPFAM" id="SSF48726">
    <property type="entry name" value="Immunoglobulin"/>
    <property type="match status" value="1"/>
</dbReference>